<accession>A0ABS7CU50</accession>
<dbReference type="Pfam" id="PF00196">
    <property type="entry name" value="GerE"/>
    <property type="match status" value="1"/>
</dbReference>
<dbReference type="RefSeq" id="WP_219877263.1">
    <property type="nucleotide sequence ID" value="NZ_JAHYXK010000006.1"/>
</dbReference>
<keyword evidence="9" id="KW-1185">Reference proteome</keyword>
<feature type="domain" description="HTH luxR-type" evidence="6">
    <location>
        <begin position="143"/>
        <end position="208"/>
    </location>
</feature>
<dbReference type="PROSITE" id="PS50110">
    <property type="entry name" value="RESPONSE_REGULATORY"/>
    <property type="match status" value="1"/>
</dbReference>
<gene>
    <name evidence="8" type="ORF">K0O23_09930</name>
</gene>
<dbReference type="InterPro" id="IPR001789">
    <property type="entry name" value="Sig_transdc_resp-reg_receiver"/>
</dbReference>
<keyword evidence="2" id="KW-0805">Transcription regulation</keyword>
<dbReference type="InterPro" id="IPR016032">
    <property type="entry name" value="Sig_transdc_resp-reg_C-effctor"/>
</dbReference>
<dbReference type="InterPro" id="IPR000792">
    <property type="entry name" value="Tscrpt_reg_LuxR_C"/>
</dbReference>
<dbReference type="CDD" id="cd06170">
    <property type="entry name" value="LuxR_C_like"/>
    <property type="match status" value="1"/>
</dbReference>
<dbReference type="PROSITE" id="PS50043">
    <property type="entry name" value="HTH_LUXR_2"/>
    <property type="match status" value="1"/>
</dbReference>
<name>A0ABS7CU50_9BACT</name>
<dbReference type="InterPro" id="IPR058245">
    <property type="entry name" value="NreC/VraR/RcsB-like_REC"/>
</dbReference>
<evidence type="ECO:0000256" key="2">
    <source>
        <dbReference type="ARBA" id="ARBA00023015"/>
    </source>
</evidence>
<keyword evidence="4" id="KW-0804">Transcription</keyword>
<dbReference type="CDD" id="cd17535">
    <property type="entry name" value="REC_NarL-like"/>
    <property type="match status" value="1"/>
</dbReference>
<evidence type="ECO:0000256" key="5">
    <source>
        <dbReference type="PROSITE-ProRule" id="PRU00169"/>
    </source>
</evidence>
<evidence type="ECO:0000256" key="4">
    <source>
        <dbReference type="ARBA" id="ARBA00023163"/>
    </source>
</evidence>
<feature type="domain" description="Response regulatory" evidence="7">
    <location>
        <begin position="3"/>
        <end position="119"/>
    </location>
</feature>
<dbReference type="SUPFAM" id="SSF52172">
    <property type="entry name" value="CheY-like"/>
    <property type="match status" value="1"/>
</dbReference>
<sequence length="211" mass="23458">MTKVLLVDDFAVVREGLKRLLSGETGIEVVAETGVGGDVLRMVEKHKIDLIILDINLPGKSGVDVLQEVKKYFPKVVVLVLSMHADKNYAVRTLKLGASAYLRKDAAPEEILRAIRRVLAGGKYITPELAEFLADFLTEGDLREGKHNLLSNREFEVMRKLAAGLTLSHLAREMSISVSTATTYKNRIYRKMGFASSTDLIRYCLAHNLVD</sequence>
<evidence type="ECO:0000313" key="8">
    <source>
        <dbReference type="EMBL" id="MBW7467389.1"/>
    </source>
</evidence>
<dbReference type="PANTHER" id="PTHR43214">
    <property type="entry name" value="TWO-COMPONENT RESPONSE REGULATOR"/>
    <property type="match status" value="1"/>
</dbReference>
<proteinExistence type="predicted"/>
<reference evidence="8 9" key="1">
    <citation type="journal article" date="2016" name="Int. J. Syst. Evol. Microbiol.">
        <title>Pontibacter aydingkolensis sp. nov., isolated from soil of a salt lake.</title>
        <authorList>
            <person name="Osman G."/>
            <person name="Zhang T."/>
            <person name="Lou K."/>
            <person name="Gao Y."/>
            <person name="Chang W."/>
            <person name="Lin Q."/>
            <person name="Yang H.M."/>
            <person name="Huo X.D."/>
            <person name="Wang N."/>
        </authorList>
    </citation>
    <scope>NUCLEOTIDE SEQUENCE [LARGE SCALE GENOMIC DNA]</scope>
    <source>
        <strain evidence="8 9">KACC 19255</strain>
    </source>
</reference>
<dbReference type="InterPro" id="IPR039420">
    <property type="entry name" value="WalR-like"/>
</dbReference>
<evidence type="ECO:0000256" key="1">
    <source>
        <dbReference type="ARBA" id="ARBA00022553"/>
    </source>
</evidence>
<evidence type="ECO:0000259" key="7">
    <source>
        <dbReference type="PROSITE" id="PS50110"/>
    </source>
</evidence>
<keyword evidence="1 5" id="KW-0597">Phosphoprotein</keyword>
<keyword evidence="3" id="KW-0238">DNA-binding</keyword>
<comment type="caution">
    <text evidence="8">The sequence shown here is derived from an EMBL/GenBank/DDBJ whole genome shotgun (WGS) entry which is preliminary data.</text>
</comment>
<dbReference type="InterPro" id="IPR011006">
    <property type="entry name" value="CheY-like_superfamily"/>
</dbReference>
<dbReference type="Gene3D" id="3.40.50.2300">
    <property type="match status" value="1"/>
</dbReference>
<dbReference type="PANTHER" id="PTHR43214:SF41">
    <property type="entry name" value="NITRATE_NITRITE RESPONSE REGULATOR PROTEIN NARP"/>
    <property type="match status" value="1"/>
</dbReference>
<dbReference type="SMART" id="SM00448">
    <property type="entry name" value="REC"/>
    <property type="match status" value="1"/>
</dbReference>
<protein>
    <submittedName>
        <fullName evidence="8">Response regulator transcription factor</fullName>
    </submittedName>
</protein>
<evidence type="ECO:0000313" key="9">
    <source>
        <dbReference type="Proteomes" id="UP000813018"/>
    </source>
</evidence>
<evidence type="ECO:0000259" key="6">
    <source>
        <dbReference type="PROSITE" id="PS50043"/>
    </source>
</evidence>
<dbReference type="SMART" id="SM00421">
    <property type="entry name" value="HTH_LUXR"/>
    <property type="match status" value="1"/>
</dbReference>
<dbReference type="SUPFAM" id="SSF46894">
    <property type="entry name" value="C-terminal effector domain of the bipartite response regulators"/>
    <property type="match status" value="1"/>
</dbReference>
<dbReference type="Proteomes" id="UP000813018">
    <property type="component" value="Unassembled WGS sequence"/>
</dbReference>
<evidence type="ECO:0000256" key="3">
    <source>
        <dbReference type="ARBA" id="ARBA00023125"/>
    </source>
</evidence>
<organism evidence="8 9">
    <name type="scientific">Pontibacter aydingkolensis</name>
    <dbReference type="NCBI Taxonomy" id="1911536"/>
    <lineage>
        <taxon>Bacteria</taxon>
        <taxon>Pseudomonadati</taxon>
        <taxon>Bacteroidota</taxon>
        <taxon>Cytophagia</taxon>
        <taxon>Cytophagales</taxon>
        <taxon>Hymenobacteraceae</taxon>
        <taxon>Pontibacter</taxon>
    </lineage>
</organism>
<dbReference type="PRINTS" id="PR00038">
    <property type="entry name" value="HTHLUXR"/>
</dbReference>
<feature type="modified residue" description="4-aspartylphosphate" evidence="5">
    <location>
        <position position="54"/>
    </location>
</feature>
<dbReference type="Pfam" id="PF00072">
    <property type="entry name" value="Response_reg"/>
    <property type="match status" value="1"/>
</dbReference>
<dbReference type="EMBL" id="JAHYXK010000006">
    <property type="protein sequence ID" value="MBW7467389.1"/>
    <property type="molecule type" value="Genomic_DNA"/>
</dbReference>